<sequence length="60" mass="6510">MSCLIVFSSLEIVSFSPPFSIAVCIRVDVVVGVFTFSFCCIVFTLTMANSFCTVSNSLTK</sequence>
<reference evidence="2 3" key="1">
    <citation type="submission" date="2018-11" db="EMBL/GenBank/DDBJ databases">
        <authorList>
            <consortium name="Pathogen Informatics"/>
        </authorList>
    </citation>
    <scope>NUCLEOTIDE SEQUENCE [LARGE SCALE GENOMIC DNA]</scope>
    <source>
        <strain evidence="2 3">Zambia</strain>
    </source>
</reference>
<proteinExistence type="predicted"/>
<evidence type="ECO:0000256" key="1">
    <source>
        <dbReference type="SAM" id="Phobius"/>
    </source>
</evidence>
<dbReference type="EMBL" id="UZAI01003575">
    <property type="protein sequence ID" value="VDO80838.1"/>
    <property type="molecule type" value="Genomic_DNA"/>
</dbReference>
<keyword evidence="1" id="KW-1133">Transmembrane helix</keyword>
<accession>A0A3P8BX94</accession>
<keyword evidence="3" id="KW-1185">Reference proteome</keyword>
<organism evidence="2 3">
    <name type="scientific">Schistosoma margrebowiei</name>
    <dbReference type="NCBI Taxonomy" id="48269"/>
    <lineage>
        <taxon>Eukaryota</taxon>
        <taxon>Metazoa</taxon>
        <taxon>Spiralia</taxon>
        <taxon>Lophotrochozoa</taxon>
        <taxon>Platyhelminthes</taxon>
        <taxon>Trematoda</taxon>
        <taxon>Digenea</taxon>
        <taxon>Strigeidida</taxon>
        <taxon>Schistosomatoidea</taxon>
        <taxon>Schistosomatidae</taxon>
        <taxon>Schistosoma</taxon>
    </lineage>
</organism>
<protein>
    <submittedName>
        <fullName evidence="2">Uncharacterized protein</fullName>
    </submittedName>
</protein>
<dbReference type="Proteomes" id="UP000277204">
    <property type="component" value="Unassembled WGS sequence"/>
</dbReference>
<feature type="transmembrane region" description="Helical" evidence="1">
    <location>
        <begin position="32"/>
        <end position="54"/>
    </location>
</feature>
<name>A0A3P8BX94_9TREM</name>
<evidence type="ECO:0000313" key="3">
    <source>
        <dbReference type="Proteomes" id="UP000277204"/>
    </source>
</evidence>
<gene>
    <name evidence="2" type="ORF">SMRZ_LOCUS8315</name>
</gene>
<keyword evidence="1" id="KW-0472">Membrane</keyword>
<evidence type="ECO:0000313" key="2">
    <source>
        <dbReference type="EMBL" id="VDO80838.1"/>
    </source>
</evidence>
<keyword evidence="1" id="KW-0812">Transmembrane</keyword>
<dbReference type="AlphaFoldDB" id="A0A3P8BX94"/>